<feature type="coiled-coil region" evidence="1">
    <location>
        <begin position="72"/>
        <end position="99"/>
    </location>
</feature>
<protein>
    <submittedName>
        <fullName evidence="3">Uncharacterized protein</fullName>
    </submittedName>
</protein>
<feature type="region of interest" description="Disordered" evidence="2">
    <location>
        <begin position="130"/>
        <end position="195"/>
    </location>
</feature>
<organism evidence="3 4">
    <name type="scientific">Dorcoceras hygrometricum</name>
    <dbReference type="NCBI Taxonomy" id="472368"/>
    <lineage>
        <taxon>Eukaryota</taxon>
        <taxon>Viridiplantae</taxon>
        <taxon>Streptophyta</taxon>
        <taxon>Embryophyta</taxon>
        <taxon>Tracheophyta</taxon>
        <taxon>Spermatophyta</taxon>
        <taxon>Magnoliopsida</taxon>
        <taxon>eudicotyledons</taxon>
        <taxon>Gunneridae</taxon>
        <taxon>Pentapetalae</taxon>
        <taxon>asterids</taxon>
        <taxon>lamiids</taxon>
        <taxon>Lamiales</taxon>
        <taxon>Gesneriaceae</taxon>
        <taxon>Didymocarpoideae</taxon>
        <taxon>Trichosporeae</taxon>
        <taxon>Loxocarpinae</taxon>
        <taxon>Dorcoceras</taxon>
    </lineage>
</organism>
<dbReference type="AlphaFoldDB" id="A0A2Z7CTL3"/>
<dbReference type="Proteomes" id="UP000250235">
    <property type="component" value="Unassembled WGS sequence"/>
</dbReference>
<evidence type="ECO:0000313" key="4">
    <source>
        <dbReference type="Proteomes" id="UP000250235"/>
    </source>
</evidence>
<feature type="compositionally biased region" description="Basic and acidic residues" evidence="2">
    <location>
        <begin position="161"/>
        <end position="183"/>
    </location>
</feature>
<evidence type="ECO:0000313" key="3">
    <source>
        <dbReference type="EMBL" id="KZV50143.1"/>
    </source>
</evidence>
<dbReference type="EMBL" id="KQ992537">
    <property type="protein sequence ID" value="KZV50143.1"/>
    <property type="molecule type" value="Genomic_DNA"/>
</dbReference>
<reference evidence="3 4" key="1">
    <citation type="journal article" date="2015" name="Proc. Natl. Acad. Sci. U.S.A.">
        <title>The resurrection genome of Boea hygrometrica: A blueprint for survival of dehydration.</title>
        <authorList>
            <person name="Xiao L."/>
            <person name="Yang G."/>
            <person name="Zhang L."/>
            <person name="Yang X."/>
            <person name="Zhao S."/>
            <person name="Ji Z."/>
            <person name="Zhou Q."/>
            <person name="Hu M."/>
            <person name="Wang Y."/>
            <person name="Chen M."/>
            <person name="Xu Y."/>
            <person name="Jin H."/>
            <person name="Xiao X."/>
            <person name="Hu G."/>
            <person name="Bao F."/>
            <person name="Hu Y."/>
            <person name="Wan P."/>
            <person name="Li L."/>
            <person name="Deng X."/>
            <person name="Kuang T."/>
            <person name="Xiang C."/>
            <person name="Zhu J.K."/>
            <person name="Oliver M.J."/>
            <person name="He Y."/>
        </authorList>
    </citation>
    <scope>NUCLEOTIDE SEQUENCE [LARGE SCALE GENOMIC DNA]</scope>
    <source>
        <strain evidence="4">cv. XS01</strain>
    </source>
</reference>
<evidence type="ECO:0000256" key="2">
    <source>
        <dbReference type="SAM" id="MobiDB-lite"/>
    </source>
</evidence>
<keyword evidence="4" id="KW-1185">Reference proteome</keyword>
<name>A0A2Z7CTL3_9LAMI</name>
<keyword evidence="1" id="KW-0175">Coiled coil</keyword>
<evidence type="ECO:0000256" key="1">
    <source>
        <dbReference type="SAM" id="Coils"/>
    </source>
</evidence>
<proteinExistence type="predicted"/>
<sequence length="195" mass="21885">MFGCIRAPRDRGEVIARNNTSTPSKCWIRTMIRVDGVWAVEPCVDHWVKIPRPVVLNEVPRQCSYVDTLPTVMDVRRVAKELEAKVTSLEEQVAATRHDLLEYSAQAQQTLNVVTNQLSEQLVAYINGGNDKKGEVVSSSRPQPPPDNQNRDSGIAGGGGDTDRSIVERLMTADRQRQRERSRGHSSGSYKRRRC</sequence>
<accession>A0A2Z7CTL3</accession>
<feature type="compositionally biased region" description="Basic residues" evidence="2">
    <location>
        <begin position="184"/>
        <end position="195"/>
    </location>
</feature>
<gene>
    <name evidence="3" type="ORF">F511_27039</name>
</gene>